<name>A0AAW0C467_9AGAR</name>
<protein>
    <recommendedName>
        <fullName evidence="3">TEA domain-containing protein</fullName>
    </recommendedName>
</protein>
<dbReference type="AlphaFoldDB" id="A0AAW0C467"/>
<feature type="domain" description="TEA" evidence="3">
    <location>
        <begin position="85"/>
        <end position="161"/>
    </location>
</feature>
<dbReference type="SMART" id="SM00426">
    <property type="entry name" value="TEA"/>
    <property type="match status" value="1"/>
</dbReference>
<dbReference type="InterPro" id="IPR038096">
    <property type="entry name" value="TEA/ATTS_sf"/>
</dbReference>
<organism evidence="4 5">
    <name type="scientific">Favolaschia claudopus</name>
    <dbReference type="NCBI Taxonomy" id="2862362"/>
    <lineage>
        <taxon>Eukaryota</taxon>
        <taxon>Fungi</taxon>
        <taxon>Dikarya</taxon>
        <taxon>Basidiomycota</taxon>
        <taxon>Agaricomycotina</taxon>
        <taxon>Agaricomycetes</taxon>
        <taxon>Agaricomycetidae</taxon>
        <taxon>Agaricales</taxon>
        <taxon>Marasmiineae</taxon>
        <taxon>Mycenaceae</taxon>
        <taxon>Favolaschia</taxon>
    </lineage>
</organism>
<dbReference type="Gene3D" id="6.10.20.40">
    <property type="entry name" value="TEA/ATTS domain"/>
    <property type="match status" value="1"/>
</dbReference>
<dbReference type="Proteomes" id="UP001362999">
    <property type="component" value="Unassembled WGS sequence"/>
</dbReference>
<evidence type="ECO:0000313" key="5">
    <source>
        <dbReference type="Proteomes" id="UP001362999"/>
    </source>
</evidence>
<comment type="caution">
    <text evidence="4">The sequence shown here is derived from an EMBL/GenBank/DDBJ whole genome shotgun (WGS) entry which is preliminary data.</text>
</comment>
<comment type="similarity">
    <text evidence="1">Belongs to the TEC1 family.</text>
</comment>
<keyword evidence="5" id="KW-1185">Reference proteome</keyword>
<dbReference type="GO" id="GO:0003700">
    <property type="term" value="F:DNA-binding transcription factor activity"/>
    <property type="evidence" value="ECO:0007669"/>
    <property type="project" value="InterPro"/>
</dbReference>
<accession>A0AAW0C467</accession>
<dbReference type="Pfam" id="PF01285">
    <property type="entry name" value="TEA"/>
    <property type="match status" value="1"/>
</dbReference>
<feature type="DNA-binding region" description="TEA" evidence="2">
    <location>
        <begin position="85"/>
        <end position="161"/>
    </location>
</feature>
<evidence type="ECO:0000256" key="2">
    <source>
        <dbReference type="PROSITE-ProRule" id="PRU00505"/>
    </source>
</evidence>
<evidence type="ECO:0000259" key="3">
    <source>
        <dbReference type="PROSITE" id="PS51088"/>
    </source>
</evidence>
<evidence type="ECO:0000256" key="1">
    <source>
        <dbReference type="ARBA" id="ARBA00008421"/>
    </source>
</evidence>
<sequence length="523" mass="60217">MDCKTPIFGPILGAIFLYYSLGTLPPMRTWKGLTPRRNRRAPREYTVSVSNIWDFEADPKEWGMEQGRSEQLLNLTHRTSFKVFRDGSRAVWTQNLECALLQALYEYHIRNNDRERARNQKKASYRNRYIANRILEITNEDRTLKQVASRIQQLRRTSKHDGVLRLVTGLPLSDTDHDLFSNISSPFHLKNEIPRDMKSQLPITVIFSNVASQDALPEIFLESPQPRIRMCSLESDPGRYQQLILVSPVALGLQSTFQLFRNNALCSFSTEQLKPDGIRHEHFRAYITSFPDDLWRELCDRRLRDHYDTEWSILHSISRREDDLIRGTTRDLQSIEIRYIFKFEGPTFKVDVDQPMSTTHSKPLSIPRRNKSATNGDLLLQGTQPFAPVPDETPPEVFSRTGFLYQPRYTSTGTYAMEDLRTLVDQAYTQAEAFLWESRVQLAFVHGAGQQSGYCNCDHAWSYATDLSCPSNDNATYSMSYVDWRSHSNSGQSVGELVASNEVHAPAYSTTGDLTPYYPLYSY</sequence>
<reference evidence="4 5" key="1">
    <citation type="journal article" date="2024" name="J Genomics">
        <title>Draft genome sequencing and assembly of Favolaschia claudopus CIRM-BRFM 2984 isolated from oak limbs.</title>
        <authorList>
            <person name="Navarro D."/>
            <person name="Drula E."/>
            <person name="Chaduli D."/>
            <person name="Cazenave R."/>
            <person name="Ahrendt S."/>
            <person name="Wang J."/>
            <person name="Lipzen A."/>
            <person name="Daum C."/>
            <person name="Barry K."/>
            <person name="Grigoriev I.V."/>
            <person name="Favel A."/>
            <person name="Rosso M.N."/>
            <person name="Martin F."/>
        </authorList>
    </citation>
    <scope>NUCLEOTIDE SEQUENCE [LARGE SCALE GENOMIC DNA]</scope>
    <source>
        <strain evidence="4 5">CIRM-BRFM 2984</strain>
    </source>
</reference>
<dbReference type="PROSITE" id="PS51088">
    <property type="entry name" value="TEA_2"/>
    <property type="match status" value="1"/>
</dbReference>
<gene>
    <name evidence="4" type="ORF">R3P38DRAFT_3504045</name>
</gene>
<proteinExistence type="inferred from homology"/>
<dbReference type="InterPro" id="IPR000818">
    <property type="entry name" value="TEA/ATTS_dom"/>
</dbReference>
<dbReference type="EMBL" id="JAWWNJ010000023">
    <property type="protein sequence ID" value="KAK7033298.1"/>
    <property type="molecule type" value="Genomic_DNA"/>
</dbReference>
<evidence type="ECO:0000313" key="4">
    <source>
        <dbReference type="EMBL" id="KAK7033298.1"/>
    </source>
</evidence>